<feature type="region of interest" description="Disordered" evidence="1">
    <location>
        <begin position="1"/>
        <end position="95"/>
    </location>
</feature>
<evidence type="ECO:0000256" key="1">
    <source>
        <dbReference type="SAM" id="MobiDB-lite"/>
    </source>
</evidence>
<feature type="transmembrane region" description="Helical" evidence="2">
    <location>
        <begin position="417"/>
        <end position="441"/>
    </location>
</feature>
<keyword evidence="2" id="KW-1133">Transmembrane helix</keyword>
<dbReference type="AlphaFoldDB" id="A0A8J3I0U8"/>
<dbReference type="EMBL" id="BNJF01000001">
    <property type="protein sequence ID" value="GHO43474.1"/>
    <property type="molecule type" value="Genomic_DNA"/>
</dbReference>
<dbReference type="Gene3D" id="3.10.490.10">
    <property type="entry name" value="Gamma-glutamyl cyclotransferase-like"/>
    <property type="match status" value="1"/>
</dbReference>
<evidence type="ECO:0000313" key="3">
    <source>
        <dbReference type="EMBL" id="GHO43474.1"/>
    </source>
</evidence>
<name>A0A8J3I0U8_9CHLR</name>
<evidence type="ECO:0000256" key="2">
    <source>
        <dbReference type="SAM" id="Phobius"/>
    </source>
</evidence>
<comment type="caution">
    <text evidence="3">The sequence shown here is derived from an EMBL/GenBank/DDBJ whole genome shotgun (WGS) entry which is preliminary data.</text>
</comment>
<dbReference type="Proteomes" id="UP000612362">
    <property type="component" value="Unassembled WGS sequence"/>
</dbReference>
<feature type="transmembrane region" description="Helical" evidence="2">
    <location>
        <begin position="380"/>
        <end position="405"/>
    </location>
</feature>
<reference evidence="3" key="1">
    <citation type="submission" date="2020-10" db="EMBL/GenBank/DDBJ databases">
        <title>Taxonomic study of unclassified bacteria belonging to the class Ktedonobacteria.</title>
        <authorList>
            <person name="Yabe S."/>
            <person name="Wang C.M."/>
            <person name="Zheng Y."/>
            <person name="Sakai Y."/>
            <person name="Cavaletti L."/>
            <person name="Monciardini P."/>
            <person name="Donadio S."/>
        </authorList>
    </citation>
    <scope>NUCLEOTIDE SEQUENCE</scope>
    <source>
        <strain evidence="3">SOSP1-1</strain>
    </source>
</reference>
<feature type="compositionally biased region" description="Basic and acidic residues" evidence="1">
    <location>
        <begin position="1"/>
        <end position="22"/>
    </location>
</feature>
<feature type="transmembrane region" description="Helical" evidence="2">
    <location>
        <begin position="338"/>
        <end position="360"/>
    </location>
</feature>
<dbReference type="InterPro" id="IPR013024">
    <property type="entry name" value="GGCT-like"/>
</dbReference>
<keyword evidence="4" id="KW-1185">Reference proteome</keyword>
<keyword evidence="2" id="KW-0812">Transmembrane</keyword>
<dbReference type="RefSeq" id="WP_220192945.1">
    <property type="nucleotide sequence ID" value="NZ_BNJF01000001.1"/>
</dbReference>
<feature type="transmembrane region" description="Helical" evidence="2">
    <location>
        <begin position="447"/>
        <end position="470"/>
    </location>
</feature>
<accession>A0A8J3I0U8</accession>
<evidence type="ECO:0000313" key="4">
    <source>
        <dbReference type="Proteomes" id="UP000612362"/>
    </source>
</evidence>
<organism evidence="3 4">
    <name type="scientific">Ktedonospora formicarum</name>
    <dbReference type="NCBI Taxonomy" id="2778364"/>
    <lineage>
        <taxon>Bacteria</taxon>
        <taxon>Bacillati</taxon>
        <taxon>Chloroflexota</taxon>
        <taxon>Ktedonobacteria</taxon>
        <taxon>Ktedonobacterales</taxon>
        <taxon>Ktedonobacteraceae</taxon>
        <taxon>Ktedonospora</taxon>
    </lineage>
</organism>
<keyword evidence="2" id="KW-0472">Membrane</keyword>
<dbReference type="CDD" id="cd06661">
    <property type="entry name" value="GGCT_like"/>
    <property type="match status" value="1"/>
</dbReference>
<sequence length="486" mass="52660">MDKQQDDSMHERVAPMEKEIRQRAVTASDISVIRSSTPRPPRGGFNLAEHGLVGEPPPSSFFPESAPAAPPLPEETDAKGESTAATSGQRVSESEVSEEQEFVWLFEYALEMDATLLNSPECLDGQALLYGPAVLRGYTIQIGAVAGDFGSLTGNKRTIATIVPGAGTHAEVWGVLYRVPRSLTSKADDEFSLLDAAHGAIAPHHLFQAVKAVVHESYRGRDISCITYIATERVRQHLRLSSSESNALFVQRIAAIARGQRLPESYVQEQFVPVDVPSIKKEPGRERSFMSAPLPMTRLNTEGRHAAFDGAPSTTGVRKAPALFPRAISFPGVAYDALPWLLVFACYLSTLFLVILVFALCQGLTFGNSGLSSDLTLLGVPWLVFVYGLLGGCISCIVSVGRLALSSESLLSTLNRSTIVIVTWFSRPFIGAVLGLLMYLFLNSGIFMFEGMLATHPDILLLCAALAGLCENRLFGWKRRGDDVGA</sequence>
<protein>
    <submittedName>
        <fullName evidence="3">Uncharacterized protein</fullName>
    </submittedName>
</protein>
<gene>
    <name evidence="3" type="ORF">KSX_16370</name>
</gene>
<proteinExistence type="predicted"/>